<gene>
    <name evidence="8" type="ORF">EHS25_002253</name>
</gene>
<dbReference type="EMBL" id="RSCD01000013">
    <property type="protein sequence ID" value="RSH89702.1"/>
    <property type="molecule type" value="Genomic_DNA"/>
</dbReference>
<keyword evidence="9" id="KW-1185">Reference proteome</keyword>
<evidence type="ECO:0000256" key="5">
    <source>
        <dbReference type="ARBA" id="ARBA00023136"/>
    </source>
</evidence>
<keyword evidence="4 6" id="KW-1133">Transmembrane helix</keyword>
<dbReference type="SUPFAM" id="SSF103473">
    <property type="entry name" value="MFS general substrate transporter"/>
    <property type="match status" value="1"/>
</dbReference>
<keyword evidence="5 6" id="KW-0472">Membrane</keyword>
<dbReference type="AlphaFoldDB" id="A0A427YF20"/>
<dbReference type="PANTHER" id="PTHR48022">
    <property type="entry name" value="PLASTIDIC GLUCOSE TRANSPORTER 4"/>
    <property type="match status" value="1"/>
</dbReference>
<dbReference type="InterPro" id="IPR036259">
    <property type="entry name" value="MFS_trans_sf"/>
</dbReference>
<comment type="subcellular location">
    <subcellularLocation>
        <location evidence="1">Membrane</location>
        <topology evidence="1">Multi-pass membrane protein</topology>
    </subcellularLocation>
</comment>
<evidence type="ECO:0000256" key="3">
    <source>
        <dbReference type="ARBA" id="ARBA00022692"/>
    </source>
</evidence>
<sequence>MEPGAIVLGVVIMYYIITRKRLGIPPAVQRANGPIYVAAKKPFRRLTGPRYTGPILVVLLYFLPYSPRWLAMRGRDRDCLDSLCRLRQLPSTDPRVQSEWIVIRADAIRTREVEVLAHPSLNQTGSWSEFKLEMASWEDMFRGGVFRQTMIGIVIIAPRHCSPVFQLVYYAPTLFEQLGLDYELQLTLAGVLNITQFVAVLIAFVLLDRVGRRPMLLAGSVCVAISHAIVAAMIATYSYNWTIHKVPAWVGVGFIFGVMLCYGIGWGPVPWTLSAEVHSSSRRANGVALSVCSNWFNNFIVGLITPPLITGTGGYGAFIFFVAFSALAAVWTFFFVPETRRTLEQIDALFESTTAIEDARAREEILQIMTGDSYNSAVSTGEVYKAKTKLVERVGERKAAQTTQDEITNA</sequence>
<dbReference type="Proteomes" id="UP000279259">
    <property type="component" value="Unassembled WGS sequence"/>
</dbReference>
<evidence type="ECO:0000256" key="2">
    <source>
        <dbReference type="ARBA" id="ARBA00010992"/>
    </source>
</evidence>
<dbReference type="PROSITE" id="PS50850">
    <property type="entry name" value="MFS"/>
    <property type="match status" value="1"/>
</dbReference>
<proteinExistence type="inferred from homology"/>
<feature type="transmembrane region" description="Helical" evidence="6">
    <location>
        <begin position="150"/>
        <end position="172"/>
    </location>
</feature>
<reference evidence="8 9" key="1">
    <citation type="submission" date="2018-11" db="EMBL/GenBank/DDBJ databases">
        <title>Genome sequence of Saitozyma podzolica DSM 27192.</title>
        <authorList>
            <person name="Aliyu H."/>
            <person name="Gorte O."/>
            <person name="Ochsenreither K."/>
        </authorList>
    </citation>
    <scope>NUCLEOTIDE SEQUENCE [LARGE SCALE GENOMIC DNA]</scope>
    <source>
        <strain evidence="8 9">DSM 27192</strain>
    </source>
</reference>
<dbReference type="Gene3D" id="1.20.1250.20">
    <property type="entry name" value="MFS general substrate transporter like domains"/>
    <property type="match status" value="1"/>
</dbReference>
<evidence type="ECO:0000313" key="8">
    <source>
        <dbReference type="EMBL" id="RSH89702.1"/>
    </source>
</evidence>
<dbReference type="GO" id="GO:0016020">
    <property type="term" value="C:membrane"/>
    <property type="evidence" value="ECO:0007669"/>
    <property type="project" value="UniProtKB-SubCell"/>
</dbReference>
<organism evidence="8 9">
    <name type="scientific">Saitozyma podzolica</name>
    <dbReference type="NCBI Taxonomy" id="1890683"/>
    <lineage>
        <taxon>Eukaryota</taxon>
        <taxon>Fungi</taxon>
        <taxon>Dikarya</taxon>
        <taxon>Basidiomycota</taxon>
        <taxon>Agaricomycotina</taxon>
        <taxon>Tremellomycetes</taxon>
        <taxon>Tremellales</taxon>
        <taxon>Trimorphomycetaceae</taxon>
        <taxon>Saitozyma</taxon>
    </lineage>
</organism>
<protein>
    <recommendedName>
        <fullName evidence="7">Major facilitator superfamily (MFS) profile domain-containing protein</fullName>
    </recommendedName>
</protein>
<dbReference type="InterPro" id="IPR005829">
    <property type="entry name" value="Sugar_transporter_CS"/>
</dbReference>
<dbReference type="InterPro" id="IPR020846">
    <property type="entry name" value="MFS_dom"/>
</dbReference>
<dbReference type="PANTHER" id="PTHR48022:SF14">
    <property type="entry name" value="MAJOR FACILITATOR SUPERFAMILY (MFS) PROFILE DOMAIN-CONTAINING PROTEIN-RELATED"/>
    <property type="match status" value="1"/>
</dbReference>
<comment type="similarity">
    <text evidence="2">Belongs to the major facilitator superfamily. Sugar transporter (TC 2.A.1.1) family.</text>
</comment>
<feature type="transmembrane region" description="Helical" evidence="6">
    <location>
        <begin position="246"/>
        <end position="266"/>
    </location>
</feature>
<feature type="transmembrane region" description="Helical" evidence="6">
    <location>
        <begin position="184"/>
        <end position="207"/>
    </location>
</feature>
<dbReference type="PROSITE" id="PS00216">
    <property type="entry name" value="SUGAR_TRANSPORT_1"/>
    <property type="match status" value="1"/>
</dbReference>
<dbReference type="InterPro" id="IPR005828">
    <property type="entry name" value="MFS_sugar_transport-like"/>
</dbReference>
<evidence type="ECO:0000259" key="7">
    <source>
        <dbReference type="PROSITE" id="PS50850"/>
    </source>
</evidence>
<evidence type="ECO:0000256" key="6">
    <source>
        <dbReference type="SAM" id="Phobius"/>
    </source>
</evidence>
<comment type="caution">
    <text evidence="8">The sequence shown here is derived from an EMBL/GenBank/DDBJ whole genome shotgun (WGS) entry which is preliminary data.</text>
</comment>
<dbReference type="OrthoDB" id="8120565at2759"/>
<name>A0A427YF20_9TREE</name>
<feature type="transmembrane region" description="Helical" evidence="6">
    <location>
        <begin position="214"/>
        <end position="234"/>
    </location>
</feature>
<feature type="domain" description="Major facilitator superfamily (MFS) profile" evidence="7">
    <location>
        <begin position="1"/>
        <end position="340"/>
    </location>
</feature>
<keyword evidence="3 6" id="KW-0812">Transmembrane</keyword>
<feature type="transmembrane region" description="Helical" evidence="6">
    <location>
        <begin position="287"/>
        <end position="309"/>
    </location>
</feature>
<evidence type="ECO:0000313" key="9">
    <source>
        <dbReference type="Proteomes" id="UP000279259"/>
    </source>
</evidence>
<dbReference type="InterPro" id="IPR050360">
    <property type="entry name" value="MFS_Sugar_Transporters"/>
</dbReference>
<evidence type="ECO:0000256" key="1">
    <source>
        <dbReference type="ARBA" id="ARBA00004141"/>
    </source>
</evidence>
<feature type="transmembrane region" description="Helical" evidence="6">
    <location>
        <begin position="51"/>
        <end position="67"/>
    </location>
</feature>
<dbReference type="GO" id="GO:0005351">
    <property type="term" value="F:carbohydrate:proton symporter activity"/>
    <property type="evidence" value="ECO:0007669"/>
    <property type="project" value="TreeGrafter"/>
</dbReference>
<feature type="transmembrane region" description="Helical" evidence="6">
    <location>
        <begin position="315"/>
        <end position="336"/>
    </location>
</feature>
<dbReference type="Pfam" id="PF00083">
    <property type="entry name" value="Sugar_tr"/>
    <property type="match status" value="1"/>
</dbReference>
<evidence type="ECO:0000256" key="4">
    <source>
        <dbReference type="ARBA" id="ARBA00022989"/>
    </source>
</evidence>
<accession>A0A427YF20</accession>